<dbReference type="EMBL" id="NESQ01000579">
    <property type="protein sequence ID" value="PUU72307.1"/>
    <property type="molecule type" value="Genomic_DNA"/>
</dbReference>
<dbReference type="Proteomes" id="UP000244722">
    <property type="component" value="Unassembled WGS sequence"/>
</dbReference>
<evidence type="ECO:0000313" key="2">
    <source>
        <dbReference type="Proteomes" id="UP000244722"/>
    </source>
</evidence>
<sequence length="155" mass="17496">MPDALGLEGQVKQVIDLLHRLAEPLEHRGVEFEARDVVERCFDVLFNVQEVVEGFLDAENERMQRPPTAATLRQSITAGRSLSRSILHTLSSHPQVSEVLEKIEAVQSMLGVLDRLSGKLLKMRPELERIEGALDRCIGILRRLEEEVGDMDDRS</sequence>
<reference evidence="1 2" key="1">
    <citation type="submission" date="2017-04" db="EMBL/GenBank/DDBJ databases">
        <title>Draft genome sequence of Tuber borchii Vittad., a whitish edible truffle.</title>
        <authorList>
            <consortium name="DOE Joint Genome Institute"/>
            <person name="Murat C."/>
            <person name="Kuo A."/>
            <person name="Barry K.W."/>
            <person name="Clum A."/>
            <person name="Dockter R.B."/>
            <person name="Fauchery L."/>
            <person name="Iotti M."/>
            <person name="Kohler A."/>
            <person name="Labutti K."/>
            <person name="Lindquist E.A."/>
            <person name="Lipzen A."/>
            <person name="Ohm R.A."/>
            <person name="Wang M."/>
            <person name="Grigoriev I.V."/>
            <person name="Zambonelli A."/>
            <person name="Martin F.M."/>
        </authorList>
    </citation>
    <scope>NUCLEOTIDE SEQUENCE [LARGE SCALE GENOMIC DNA]</scope>
    <source>
        <strain evidence="1 2">Tbo3840</strain>
    </source>
</reference>
<accession>A0A2T6Z9Y8</accession>
<proteinExistence type="predicted"/>
<dbReference type="AlphaFoldDB" id="A0A2T6Z9Y8"/>
<protein>
    <submittedName>
        <fullName evidence="1">Uncharacterized protein</fullName>
    </submittedName>
</protein>
<gene>
    <name evidence="1" type="ORF">B9Z19DRAFT_1138061</name>
</gene>
<evidence type="ECO:0000313" key="1">
    <source>
        <dbReference type="EMBL" id="PUU72307.1"/>
    </source>
</evidence>
<keyword evidence="2" id="KW-1185">Reference proteome</keyword>
<organism evidence="1 2">
    <name type="scientific">Tuber borchii</name>
    <name type="common">White truffle</name>
    <dbReference type="NCBI Taxonomy" id="42251"/>
    <lineage>
        <taxon>Eukaryota</taxon>
        <taxon>Fungi</taxon>
        <taxon>Dikarya</taxon>
        <taxon>Ascomycota</taxon>
        <taxon>Pezizomycotina</taxon>
        <taxon>Pezizomycetes</taxon>
        <taxon>Pezizales</taxon>
        <taxon>Tuberaceae</taxon>
        <taxon>Tuber</taxon>
    </lineage>
</organism>
<comment type="caution">
    <text evidence="1">The sequence shown here is derived from an EMBL/GenBank/DDBJ whole genome shotgun (WGS) entry which is preliminary data.</text>
</comment>
<name>A0A2T6Z9Y8_TUBBO</name>